<reference evidence="1" key="1">
    <citation type="journal article" date="2014" name="Front. Microbiol.">
        <title>High frequency of phylogenetically diverse reductive dehalogenase-homologous genes in deep subseafloor sedimentary metagenomes.</title>
        <authorList>
            <person name="Kawai M."/>
            <person name="Futagami T."/>
            <person name="Toyoda A."/>
            <person name="Takaki Y."/>
            <person name="Nishi S."/>
            <person name="Hori S."/>
            <person name="Arai W."/>
            <person name="Tsubouchi T."/>
            <person name="Morono Y."/>
            <person name="Uchiyama I."/>
            <person name="Ito T."/>
            <person name="Fujiyama A."/>
            <person name="Inagaki F."/>
            <person name="Takami H."/>
        </authorList>
    </citation>
    <scope>NUCLEOTIDE SEQUENCE</scope>
    <source>
        <strain evidence="1">Expedition CK06-06</strain>
    </source>
</reference>
<dbReference type="EMBL" id="BART01004529">
    <property type="protein sequence ID" value="GAG54391.1"/>
    <property type="molecule type" value="Genomic_DNA"/>
</dbReference>
<name>X1A290_9ZZZZ</name>
<gene>
    <name evidence="1" type="ORF">S01H4_11294</name>
</gene>
<comment type="caution">
    <text evidence="1">The sequence shown here is derived from an EMBL/GenBank/DDBJ whole genome shotgun (WGS) entry which is preliminary data.</text>
</comment>
<protein>
    <submittedName>
        <fullName evidence="1">Uncharacterized protein</fullName>
    </submittedName>
</protein>
<feature type="non-terminal residue" evidence="1">
    <location>
        <position position="1"/>
    </location>
</feature>
<sequence>DAFRFLQILDITGEGERPIRLEADIDILSNPEVSVSIDMSTQSITSRIHAIIADELENVAVQLEKKFASGEVIARREKRVATEQITGVGN</sequence>
<evidence type="ECO:0000313" key="1">
    <source>
        <dbReference type="EMBL" id="GAG54391.1"/>
    </source>
</evidence>
<dbReference type="AlphaFoldDB" id="X1A290"/>
<accession>X1A290</accession>
<proteinExistence type="predicted"/>
<organism evidence="1">
    <name type="scientific">marine sediment metagenome</name>
    <dbReference type="NCBI Taxonomy" id="412755"/>
    <lineage>
        <taxon>unclassified sequences</taxon>
        <taxon>metagenomes</taxon>
        <taxon>ecological metagenomes</taxon>
    </lineage>
</organism>